<proteinExistence type="predicted"/>
<keyword evidence="2" id="KW-0732">Signal</keyword>
<keyword evidence="1" id="KW-0472">Membrane</keyword>
<feature type="chain" id="PRO_5002246713" evidence="2">
    <location>
        <begin position="24"/>
        <end position="203"/>
    </location>
</feature>
<dbReference type="Proteomes" id="UP000054270">
    <property type="component" value="Unassembled WGS sequence"/>
</dbReference>
<dbReference type="AlphaFoldDB" id="A0A0D2L6I1"/>
<organism evidence="3 4">
    <name type="scientific">Hypholoma sublateritium (strain FD-334 SS-4)</name>
    <dbReference type="NCBI Taxonomy" id="945553"/>
    <lineage>
        <taxon>Eukaryota</taxon>
        <taxon>Fungi</taxon>
        <taxon>Dikarya</taxon>
        <taxon>Basidiomycota</taxon>
        <taxon>Agaricomycotina</taxon>
        <taxon>Agaricomycetes</taxon>
        <taxon>Agaricomycetidae</taxon>
        <taxon>Agaricales</taxon>
        <taxon>Agaricineae</taxon>
        <taxon>Strophariaceae</taxon>
        <taxon>Hypholoma</taxon>
    </lineage>
</organism>
<keyword evidence="1" id="KW-1133">Transmembrane helix</keyword>
<feature type="transmembrane region" description="Helical" evidence="1">
    <location>
        <begin position="180"/>
        <end position="200"/>
    </location>
</feature>
<gene>
    <name evidence="3" type="ORF">HYPSUDRAFT_202134</name>
</gene>
<sequence length="203" mass="20131">MVKITNSLLAVAGLCASLVRVEADVVIHRPVPNAISGVTQIVSASVVGASAIGVQANGATLYVATEVESFVAVAAGGHTSTLLSRPTTIVLTLAEGASVYSASAAQVTTVAGMAVSGGTEVKCTGTGNGGEVDCVQAIAVSAEGIATTLVTSFVATTSPIFTITGTQAVPTTTTNAASHIMVSLTSTSILGLMGFAYVMFYSI</sequence>
<dbReference type="OrthoDB" id="2927676at2759"/>
<keyword evidence="1" id="KW-0812">Transmembrane</keyword>
<evidence type="ECO:0000256" key="2">
    <source>
        <dbReference type="SAM" id="SignalP"/>
    </source>
</evidence>
<reference evidence="4" key="1">
    <citation type="submission" date="2014-04" db="EMBL/GenBank/DDBJ databases">
        <title>Evolutionary Origins and Diversification of the Mycorrhizal Mutualists.</title>
        <authorList>
            <consortium name="DOE Joint Genome Institute"/>
            <consortium name="Mycorrhizal Genomics Consortium"/>
            <person name="Kohler A."/>
            <person name="Kuo A."/>
            <person name="Nagy L.G."/>
            <person name="Floudas D."/>
            <person name="Copeland A."/>
            <person name="Barry K.W."/>
            <person name="Cichocki N."/>
            <person name="Veneault-Fourrey C."/>
            <person name="LaButti K."/>
            <person name="Lindquist E.A."/>
            <person name="Lipzen A."/>
            <person name="Lundell T."/>
            <person name="Morin E."/>
            <person name="Murat C."/>
            <person name="Riley R."/>
            <person name="Ohm R."/>
            <person name="Sun H."/>
            <person name="Tunlid A."/>
            <person name="Henrissat B."/>
            <person name="Grigoriev I.V."/>
            <person name="Hibbett D.S."/>
            <person name="Martin F."/>
        </authorList>
    </citation>
    <scope>NUCLEOTIDE SEQUENCE [LARGE SCALE GENOMIC DNA]</scope>
    <source>
        <strain evidence="4">FD-334 SS-4</strain>
    </source>
</reference>
<protein>
    <submittedName>
        <fullName evidence="3">Uncharacterized protein</fullName>
    </submittedName>
</protein>
<feature type="signal peptide" evidence="2">
    <location>
        <begin position="1"/>
        <end position="23"/>
    </location>
</feature>
<keyword evidence="4" id="KW-1185">Reference proteome</keyword>
<dbReference type="EMBL" id="KN817549">
    <property type="protein sequence ID" value="KJA22572.1"/>
    <property type="molecule type" value="Genomic_DNA"/>
</dbReference>
<name>A0A0D2L6I1_HYPSF</name>
<evidence type="ECO:0000313" key="3">
    <source>
        <dbReference type="EMBL" id="KJA22572.1"/>
    </source>
</evidence>
<evidence type="ECO:0000256" key="1">
    <source>
        <dbReference type="SAM" id="Phobius"/>
    </source>
</evidence>
<accession>A0A0D2L6I1</accession>
<evidence type="ECO:0000313" key="4">
    <source>
        <dbReference type="Proteomes" id="UP000054270"/>
    </source>
</evidence>